<keyword evidence="2" id="KW-0067">ATP-binding</keyword>
<feature type="transmembrane region" description="Helical" evidence="4">
    <location>
        <begin position="325"/>
        <end position="345"/>
    </location>
</feature>
<keyword evidence="4" id="KW-0812">Transmembrane</keyword>
<evidence type="ECO:0000256" key="3">
    <source>
        <dbReference type="ARBA" id="ARBA00023125"/>
    </source>
</evidence>
<dbReference type="InterPro" id="IPR036187">
    <property type="entry name" value="DNA_mismatch_repair_MutS_sf"/>
</dbReference>
<evidence type="ECO:0000256" key="1">
    <source>
        <dbReference type="ARBA" id="ARBA00022741"/>
    </source>
</evidence>
<sequence>MSVYYTKRLNDLDQIIEVEEKKSQKFSWLRLLIILLGAVLAYIASQFTIEVVVGVLLLTLLLFIVIVRVHGKQQVILNYTKIKRKIAKNELDVAEGGENFYDDGVEYQEKSNLYGHDLDVFGKHSLFHFINRTSTYWGKSKLASFFSEETFSTPKSEIRKRQDAVKELAGKKEFSEDLKLYLYDDSKNQNTHQFKINSSFLKDFKFKSEKKLSTYLIAVPFIWTALLIGFVLGTSWASPLALVTIIINFSIMNNIGGQVGLFMRNLDSTSHSLDRLANAIKLISDETFESELIKEKVSEISGGDFYTPLIQLSNKIQQLDIRKNMMGLVVLYTIIPFDILVIYKIRKWFVKYPDLFDKLFDIIGNLEAYNSLAVTNRNNPSWDMPSLSDDTSFIIKGEEMGHPLIFSGANGYTDGGVRNTYTLDNSNRISIVTGSNMSGKSTFLRVVGVNLLLAYAGSVVCAAKFMIGKRVKLITSMRIADSLRLSESTFKAELERIKLIIESIDKNEDCLFLVDEMLRGTNSVDKLKGSFALLEKLKDASGANIIVATHDLQLSDFENNGHQDFTSNYHFDFDYSHNEFDFDYKLKDGVCEKFNASLLLSELGLKTN</sequence>
<feature type="transmembrane region" description="Helical" evidence="4">
    <location>
        <begin position="212"/>
        <end position="230"/>
    </location>
</feature>
<name>A0ABX8GVI4_9BACT</name>
<protein>
    <recommendedName>
        <fullName evidence="5">DNA mismatch repair proteins mutS family domain-containing protein</fullName>
    </recommendedName>
</protein>
<feature type="transmembrane region" description="Helical" evidence="4">
    <location>
        <begin position="51"/>
        <end position="71"/>
    </location>
</feature>
<dbReference type="Pfam" id="PF00488">
    <property type="entry name" value="MutS_V"/>
    <property type="match status" value="1"/>
</dbReference>
<organism evidence="6 7">
    <name type="scientific">Flammeovirga kamogawensis</name>
    <dbReference type="NCBI Taxonomy" id="373891"/>
    <lineage>
        <taxon>Bacteria</taxon>
        <taxon>Pseudomonadati</taxon>
        <taxon>Bacteroidota</taxon>
        <taxon>Cytophagia</taxon>
        <taxon>Cytophagales</taxon>
        <taxon>Flammeovirgaceae</taxon>
        <taxon>Flammeovirga</taxon>
    </lineage>
</organism>
<evidence type="ECO:0000256" key="4">
    <source>
        <dbReference type="SAM" id="Phobius"/>
    </source>
</evidence>
<dbReference type="InterPro" id="IPR000432">
    <property type="entry name" value="DNA_mismatch_repair_MutS_C"/>
</dbReference>
<keyword evidence="4" id="KW-1133">Transmembrane helix</keyword>
<dbReference type="SUPFAM" id="SSF48334">
    <property type="entry name" value="DNA repair protein MutS, domain III"/>
    <property type="match status" value="1"/>
</dbReference>
<feature type="transmembrane region" description="Helical" evidence="4">
    <location>
        <begin position="236"/>
        <end position="255"/>
    </location>
</feature>
<evidence type="ECO:0000313" key="7">
    <source>
        <dbReference type="Proteomes" id="UP000682802"/>
    </source>
</evidence>
<dbReference type="SUPFAM" id="SSF52540">
    <property type="entry name" value="P-loop containing nucleoside triphosphate hydrolases"/>
    <property type="match status" value="1"/>
</dbReference>
<keyword evidence="1" id="KW-0547">Nucleotide-binding</keyword>
<dbReference type="PANTHER" id="PTHR11361">
    <property type="entry name" value="DNA MISMATCH REPAIR PROTEIN MUTS FAMILY MEMBER"/>
    <property type="match status" value="1"/>
</dbReference>
<keyword evidence="7" id="KW-1185">Reference proteome</keyword>
<dbReference type="EMBL" id="CP076128">
    <property type="protein sequence ID" value="QWG07591.1"/>
    <property type="molecule type" value="Genomic_DNA"/>
</dbReference>
<dbReference type="SMART" id="SM00534">
    <property type="entry name" value="MUTSac"/>
    <property type="match status" value="1"/>
</dbReference>
<dbReference type="Gene3D" id="3.40.50.300">
    <property type="entry name" value="P-loop containing nucleotide triphosphate hydrolases"/>
    <property type="match status" value="1"/>
</dbReference>
<dbReference type="InterPro" id="IPR045076">
    <property type="entry name" value="MutS"/>
</dbReference>
<evidence type="ECO:0000259" key="5">
    <source>
        <dbReference type="SMART" id="SM00534"/>
    </source>
</evidence>
<dbReference type="Gene3D" id="1.10.1420.10">
    <property type="match status" value="1"/>
</dbReference>
<dbReference type="PANTHER" id="PTHR11361:SF99">
    <property type="entry name" value="DNA MISMATCH REPAIR PROTEIN"/>
    <property type="match status" value="1"/>
</dbReference>
<evidence type="ECO:0000256" key="2">
    <source>
        <dbReference type="ARBA" id="ARBA00022840"/>
    </source>
</evidence>
<feature type="transmembrane region" description="Helical" evidence="4">
    <location>
        <begin position="443"/>
        <end position="467"/>
    </location>
</feature>
<dbReference type="Proteomes" id="UP000682802">
    <property type="component" value="Chromosome 1"/>
</dbReference>
<evidence type="ECO:0000313" key="6">
    <source>
        <dbReference type="EMBL" id="QWG07591.1"/>
    </source>
</evidence>
<keyword evidence="4" id="KW-0472">Membrane</keyword>
<gene>
    <name evidence="6" type="ORF">KM029_01235</name>
</gene>
<dbReference type="RefSeq" id="WP_144074979.1">
    <property type="nucleotide sequence ID" value="NZ_CP076128.1"/>
</dbReference>
<proteinExistence type="predicted"/>
<reference evidence="6 7" key="1">
    <citation type="submission" date="2021-05" db="EMBL/GenBank/DDBJ databases">
        <title>Comparative genomic studies on the polysaccharide-degrading batcterial strains of the Flammeovirga genus.</title>
        <authorList>
            <person name="Zewei F."/>
            <person name="Zheng Z."/>
            <person name="Yu L."/>
            <person name="Ruyue G."/>
            <person name="Yanhong M."/>
            <person name="Yuanyuan C."/>
            <person name="Jingyan G."/>
            <person name="Wenjun H."/>
        </authorList>
    </citation>
    <scope>NUCLEOTIDE SEQUENCE [LARGE SCALE GENOMIC DNA]</scope>
    <source>
        <strain evidence="6 7">YS10</strain>
    </source>
</reference>
<feature type="transmembrane region" description="Helical" evidence="4">
    <location>
        <begin position="28"/>
        <end position="45"/>
    </location>
</feature>
<keyword evidence="3" id="KW-0238">DNA-binding</keyword>
<accession>A0ABX8GVI4</accession>
<feature type="domain" description="DNA mismatch repair proteins mutS family" evidence="5">
    <location>
        <begin position="427"/>
        <end position="604"/>
    </location>
</feature>
<dbReference type="InterPro" id="IPR027417">
    <property type="entry name" value="P-loop_NTPase"/>
</dbReference>